<dbReference type="SUPFAM" id="SSF54427">
    <property type="entry name" value="NTF2-like"/>
    <property type="match status" value="1"/>
</dbReference>
<dbReference type="PANTHER" id="PTHR10721">
    <property type="entry name" value="MITOCHONDRIAL IMPORT INNER MEMBRANE TRANSLOCASE SUBUNIT TIM44"/>
    <property type="match status" value="1"/>
</dbReference>
<keyword evidence="17" id="KW-1185">Reference proteome</keyword>
<dbReference type="GO" id="GO:0005743">
    <property type="term" value="C:mitochondrial inner membrane"/>
    <property type="evidence" value="ECO:0007669"/>
    <property type="project" value="UniProtKB-SubCell"/>
</dbReference>
<feature type="region of interest" description="Disordered" evidence="14">
    <location>
        <begin position="1"/>
        <end position="24"/>
    </location>
</feature>
<evidence type="ECO:0000256" key="13">
    <source>
        <dbReference type="SAM" id="Coils"/>
    </source>
</evidence>
<evidence type="ECO:0000256" key="14">
    <source>
        <dbReference type="SAM" id="MobiDB-lite"/>
    </source>
</evidence>
<keyword evidence="11" id="KW-0472">Membrane</keyword>
<evidence type="ECO:0000256" key="3">
    <source>
        <dbReference type="ARBA" id="ARBA00022448"/>
    </source>
</evidence>
<keyword evidence="9" id="KW-0811">Translocation</keyword>
<evidence type="ECO:0000256" key="5">
    <source>
        <dbReference type="ARBA" id="ARBA00022792"/>
    </source>
</evidence>
<evidence type="ECO:0000256" key="1">
    <source>
        <dbReference type="ARBA" id="ARBA00004637"/>
    </source>
</evidence>
<dbReference type="SMART" id="SM00978">
    <property type="entry name" value="Tim44"/>
    <property type="match status" value="1"/>
</dbReference>
<evidence type="ECO:0000313" key="16">
    <source>
        <dbReference type="EMBL" id="PWN25789.1"/>
    </source>
</evidence>
<comment type="subcellular location">
    <subcellularLocation>
        <location evidence="1">Mitochondrion inner membrane</location>
        <topology evidence="1">Peripheral membrane protein</topology>
    </subcellularLocation>
</comment>
<dbReference type="GeneID" id="37028592"/>
<evidence type="ECO:0000259" key="15">
    <source>
        <dbReference type="SMART" id="SM00978"/>
    </source>
</evidence>
<dbReference type="PANTHER" id="PTHR10721:SF1">
    <property type="entry name" value="MITOCHONDRIAL IMPORT INNER MEMBRANE TRANSLOCASE SUBUNIT TIM44"/>
    <property type="match status" value="1"/>
</dbReference>
<evidence type="ECO:0000256" key="12">
    <source>
        <dbReference type="ARBA" id="ARBA00074309"/>
    </source>
</evidence>
<keyword evidence="5" id="KW-0999">Mitochondrion inner membrane</keyword>
<keyword evidence="3" id="KW-0813">Transport</keyword>
<dbReference type="FunFam" id="3.10.450.240:FF:000002">
    <property type="entry name" value="Mitochondrial import inner membrane translocase subunit TIM44"/>
    <property type="match status" value="1"/>
</dbReference>
<proteinExistence type="inferred from homology"/>
<dbReference type="PIRSF" id="PIRSF037871">
    <property type="entry name" value="TIM44"/>
    <property type="match status" value="1"/>
</dbReference>
<keyword evidence="4" id="KW-0547">Nucleotide-binding</keyword>
<evidence type="ECO:0000256" key="11">
    <source>
        <dbReference type="ARBA" id="ARBA00023136"/>
    </source>
</evidence>
<evidence type="ECO:0000313" key="17">
    <source>
        <dbReference type="Proteomes" id="UP000245884"/>
    </source>
</evidence>
<reference evidence="16 17" key="1">
    <citation type="journal article" date="2018" name="Mol. Biol. Evol.">
        <title>Broad Genomic Sampling Reveals a Smut Pathogenic Ancestry of the Fungal Clade Ustilaginomycotina.</title>
        <authorList>
            <person name="Kijpornyongpan T."/>
            <person name="Mondo S.J."/>
            <person name="Barry K."/>
            <person name="Sandor L."/>
            <person name="Lee J."/>
            <person name="Lipzen A."/>
            <person name="Pangilinan J."/>
            <person name="LaButti K."/>
            <person name="Hainaut M."/>
            <person name="Henrissat B."/>
            <person name="Grigoriev I.V."/>
            <person name="Spatafora J.W."/>
            <person name="Aime M.C."/>
        </authorList>
    </citation>
    <scope>NUCLEOTIDE SEQUENCE [LARGE SCALE GENOMIC DNA]</scope>
    <source>
        <strain evidence="16 17">MCA 5214</strain>
    </source>
</reference>
<protein>
    <recommendedName>
        <fullName evidence="12">Mitochondrial import inner membrane translocase subunit TIM44</fullName>
    </recommendedName>
</protein>
<feature type="compositionally biased region" description="Low complexity" evidence="14">
    <location>
        <begin position="269"/>
        <end position="283"/>
    </location>
</feature>
<dbReference type="Gene3D" id="3.10.450.240">
    <property type="match status" value="1"/>
</dbReference>
<dbReference type="RefSeq" id="XP_025360401.1">
    <property type="nucleotide sequence ID" value="XM_025506769.1"/>
</dbReference>
<accession>A0A316UKM4</accession>
<evidence type="ECO:0000256" key="2">
    <source>
        <dbReference type="ARBA" id="ARBA00009597"/>
    </source>
</evidence>
<feature type="region of interest" description="Disordered" evidence="14">
    <location>
        <begin position="229"/>
        <end position="324"/>
    </location>
</feature>
<dbReference type="InterPro" id="IPR007379">
    <property type="entry name" value="Tim44-like_dom"/>
</dbReference>
<evidence type="ECO:0000256" key="10">
    <source>
        <dbReference type="ARBA" id="ARBA00023128"/>
    </source>
</evidence>
<name>A0A316UKM4_9BASI</name>
<dbReference type="Proteomes" id="UP000245884">
    <property type="component" value="Unassembled WGS sequence"/>
</dbReference>
<gene>
    <name evidence="16" type="ORF">BDZ90DRAFT_233800</name>
</gene>
<dbReference type="EMBL" id="KZ819674">
    <property type="protein sequence ID" value="PWN25789.1"/>
    <property type="molecule type" value="Genomic_DNA"/>
</dbReference>
<evidence type="ECO:0000256" key="9">
    <source>
        <dbReference type="ARBA" id="ARBA00023010"/>
    </source>
</evidence>
<dbReference type="STRING" id="1569628.A0A316UKM4"/>
<dbReference type="OrthoDB" id="10265990at2759"/>
<feature type="coiled-coil region" evidence="13">
    <location>
        <begin position="79"/>
        <end position="109"/>
    </location>
</feature>
<dbReference type="Pfam" id="PF04280">
    <property type="entry name" value="Tim44"/>
    <property type="match status" value="1"/>
</dbReference>
<keyword evidence="10" id="KW-0496">Mitochondrion</keyword>
<sequence>MIRSSSAAASAASSSARTAGKALARPPTLVISNGVRIQPRPLALNRPPTALAIHHSHRHFSSSTPRGDGPARSPFQVFVDTLKEELKKSQEMQDNMRQLQGEAGKIQDSETMKRMREAYERARIITSIKENPRLQKAAAQLRKSGGTVGDAVGTALRQMEDSELIKGLSAISSRMARQLADSTAPIRNTEAYKAFSETLTEAFDDGGSALRIDTGAADAREARRLKREARLRKIGRPPPSMDPETPQQAAETVVDDAASKEEADPIQQAAAAGAAAGSAGARAAAEEDGASTSSAAEEGGKQSEASSSSAGAPKPTPQPRKKPSGYAIRVRSLSEDPNAGQSLVLRPEPAYKQAWSTFKENNPIMRKLSDLRTAYDESENPFIERLRSVTETIGGWFEENEMAQVVGVFRSLDPQFSLESFQRELREYVLPEIVDAYHGAARHLLRQWCSEATYNVLMATVDPYVSKGMIANGRLLDMRNVDIMQGRMLDNNVPVLVVSFTTSELMWFKDPKTGEVKAGRDDQADLCRYAVVLTRLEAELDNEVTGGWKVVELARRGQGAFL</sequence>
<dbReference type="GO" id="GO:0051087">
    <property type="term" value="F:protein-folding chaperone binding"/>
    <property type="evidence" value="ECO:0007669"/>
    <property type="project" value="InterPro"/>
</dbReference>
<evidence type="ECO:0000256" key="4">
    <source>
        <dbReference type="ARBA" id="ARBA00022741"/>
    </source>
</evidence>
<feature type="compositionally biased region" description="Low complexity" evidence="14">
    <location>
        <begin position="1"/>
        <end position="16"/>
    </location>
</feature>
<keyword evidence="6" id="KW-0067">ATP-binding</keyword>
<dbReference type="AlphaFoldDB" id="A0A316UKM4"/>
<dbReference type="GO" id="GO:0005524">
    <property type="term" value="F:ATP binding"/>
    <property type="evidence" value="ECO:0007669"/>
    <property type="project" value="UniProtKB-KW"/>
</dbReference>
<comment type="similarity">
    <text evidence="2">Belongs to the Tim44 family.</text>
</comment>
<evidence type="ECO:0000256" key="7">
    <source>
        <dbReference type="ARBA" id="ARBA00022927"/>
    </source>
</evidence>
<keyword evidence="13" id="KW-0175">Coiled coil</keyword>
<dbReference type="InterPro" id="IPR039544">
    <property type="entry name" value="Tim44-like"/>
</dbReference>
<dbReference type="GO" id="GO:0030150">
    <property type="term" value="P:protein import into mitochondrial matrix"/>
    <property type="evidence" value="ECO:0007669"/>
    <property type="project" value="InterPro"/>
</dbReference>
<dbReference type="InterPro" id="IPR032710">
    <property type="entry name" value="NTF2-like_dom_sf"/>
</dbReference>
<feature type="domain" description="Tim44-like" evidence="15">
    <location>
        <begin position="402"/>
        <end position="555"/>
    </location>
</feature>
<organism evidence="16 17">
    <name type="scientific">Jaminaea rosea</name>
    <dbReference type="NCBI Taxonomy" id="1569628"/>
    <lineage>
        <taxon>Eukaryota</taxon>
        <taxon>Fungi</taxon>
        <taxon>Dikarya</taxon>
        <taxon>Basidiomycota</taxon>
        <taxon>Ustilaginomycotina</taxon>
        <taxon>Exobasidiomycetes</taxon>
        <taxon>Microstromatales</taxon>
        <taxon>Microstromatales incertae sedis</taxon>
        <taxon>Jaminaea</taxon>
    </lineage>
</organism>
<dbReference type="InterPro" id="IPR017303">
    <property type="entry name" value="Tim44"/>
</dbReference>
<keyword evidence="8" id="KW-0809">Transit peptide</keyword>
<evidence type="ECO:0000256" key="8">
    <source>
        <dbReference type="ARBA" id="ARBA00022946"/>
    </source>
</evidence>
<evidence type="ECO:0000256" key="6">
    <source>
        <dbReference type="ARBA" id="ARBA00022840"/>
    </source>
</evidence>
<keyword evidence="7" id="KW-0653">Protein transport</keyword>